<feature type="compositionally biased region" description="Polar residues" evidence="1">
    <location>
        <begin position="65"/>
        <end position="76"/>
    </location>
</feature>
<dbReference type="PANTHER" id="PTHR43628">
    <property type="entry name" value="ACTIVATOR OF C KINASE PROTEIN 1-RELATED"/>
    <property type="match status" value="1"/>
</dbReference>
<dbReference type="PANTHER" id="PTHR43628:SF1">
    <property type="entry name" value="CHITIN SYNTHASE REGULATORY FACTOR 2-RELATED"/>
    <property type="match status" value="1"/>
</dbReference>
<accession>A0A8H5AWR2</accession>
<evidence type="ECO:0000313" key="2">
    <source>
        <dbReference type="EMBL" id="KAF5312273.1"/>
    </source>
</evidence>
<feature type="region of interest" description="Disordered" evidence="1">
    <location>
        <begin position="383"/>
        <end position="416"/>
    </location>
</feature>
<dbReference type="AlphaFoldDB" id="A0A8H5AWR2"/>
<dbReference type="Proteomes" id="UP000567179">
    <property type="component" value="Unassembled WGS sequence"/>
</dbReference>
<feature type="compositionally biased region" description="Low complexity" evidence="1">
    <location>
        <begin position="325"/>
        <end position="340"/>
    </location>
</feature>
<feature type="compositionally biased region" description="Basic and acidic residues" evidence="1">
    <location>
        <begin position="383"/>
        <end position="399"/>
    </location>
</feature>
<organism evidence="2 3">
    <name type="scientific">Psilocybe cf. subviscida</name>
    <dbReference type="NCBI Taxonomy" id="2480587"/>
    <lineage>
        <taxon>Eukaryota</taxon>
        <taxon>Fungi</taxon>
        <taxon>Dikarya</taxon>
        <taxon>Basidiomycota</taxon>
        <taxon>Agaricomycotina</taxon>
        <taxon>Agaricomycetes</taxon>
        <taxon>Agaricomycetidae</taxon>
        <taxon>Agaricales</taxon>
        <taxon>Agaricineae</taxon>
        <taxon>Strophariaceae</taxon>
        <taxon>Psilocybe</taxon>
    </lineage>
</organism>
<proteinExistence type="predicted"/>
<feature type="compositionally biased region" description="Polar residues" evidence="1">
    <location>
        <begin position="400"/>
        <end position="416"/>
    </location>
</feature>
<dbReference type="OrthoDB" id="2148946at2759"/>
<protein>
    <recommendedName>
        <fullName evidence="4">HCP-like protein</fullName>
    </recommendedName>
</protein>
<sequence>MAATYLPPGTGAYPTHVNSNTNLASNSAAPSSYSHPHASSSSSYTPHFDDNDAAYESTALSSYTPSMASTSTTQGATFPVSRASPLDQLVRRTSSRRLRTVAAARDREAHSQMHMSQRRIQEEQRTANPTDHGNASRNDQHQSASSSSPAAQQLSSSSILLPSNPAAPEQVPRISIDNPSSFNTHSVAYTEYTQDEEYEYNYEDYYGTSDADGDEHHYNAILDGYSPQHTYSDDTGIINGVNEQDTHAFSPTPLPEHRPMSTSGPQLAQYAYSHRGRASHSYIEDTNDPYPAVSTNPTITISSTPSQTMLPHPGPSSEAGAKGASSTPFPSTTPQPTRTPRLGIPPPINTSDLSSNNPNNSPLPSPLLHSSFAFRRERVDSIISSSEHDTDADYSRDYSRQQPRGSLATINSSSDGGRTTYALGAIGLSLGLGVGQDVSKGAGERQGGVTNAPTDRPNVHSNQIRSMATPALRESWASGTDIRSADGSRAHASFNDRDLVNDERVGAVSSVRSPEEARVEREAGGLVVKAAQGGVARPVEEAAFVHGEHMGERVTVQLPEDMREGKMKVLERLAQQQQQVGRLTPQVPSPGAGLRPEHAIVNRSQAGSELYSQYSYYSYQSPVPSPRSEYFGNVKPGGSPSPKSVTFAPSPTPTPAIGPTAPEEYLQQGIQHHEANRLQESARCFERSAIEGGGCGVGMLMYGLTLRHGWGCRKNESMGFKWLMKAAEHAIGDLERVRASGGEAEIVGGVQTELVLAIYEVGQCFFHGWGVPKDMKMGVSYYRVAARLGDGDAQNDLAFCLANGKGCKKDKKSAAKWYRAAVAQGQSDVGLAWIYKEKYQ</sequence>
<feature type="region of interest" description="Disordered" evidence="1">
    <location>
        <begin position="65"/>
        <end position="183"/>
    </location>
</feature>
<evidence type="ECO:0008006" key="4">
    <source>
        <dbReference type="Google" id="ProtNLM"/>
    </source>
</evidence>
<feature type="compositionally biased region" description="Polar residues" evidence="1">
    <location>
        <begin position="126"/>
        <end position="137"/>
    </location>
</feature>
<feature type="compositionally biased region" description="Low complexity" evidence="1">
    <location>
        <begin position="18"/>
        <end position="45"/>
    </location>
</feature>
<keyword evidence="3" id="KW-1185">Reference proteome</keyword>
<dbReference type="SMART" id="SM00671">
    <property type="entry name" value="SEL1"/>
    <property type="match status" value="3"/>
</dbReference>
<feature type="compositionally biased region" description="Low complexity" evidence="1">
    <location>
        <begin position="353"/>
        <end position="365"/>
    </location>
</feature>
<feature type="region of interest" description="Disordered" evidence="1">
    <location>
        <begin position="1"/>
        <end position="51"/>
    </location>
</feature>
<feature type="compositionally biased region" description="Low complexity" evidence="1">
    <location>
        <begin position="294"/>
        <end position="306"/>
    </location>
</feature>
<dbReference type="GO" id="GO:0032153">
    <property type="term" value="C:cell division site"/>
    <property type="evidence" value="ECO:0007669"/>
    <property type="project" value="TreeGrafter"/>
</dbReference>
<dbReference type="EMBL" id="JAACJJ010000056">
    <property type="protein sequence ID" value="KAF5312273.1"/>
    <property type="molecule type" value="Genomic_DNA"/>
</dbReference>
<evidence type="ECO:0000256" key="1">
    <source>
        <dbReference type="SAM" id="MobiDB-lite"/>
    </source>
</evidence>
<dbReference type="Gene3D" id="1.25.40.10">
    <property type="entry name" value="Tetratricopeptide repeat domain"/>
    <property type="match status" value="1"/>
</dbReference>
<comment type="caution">
    <text evidence="2">The sequence shown here is derived from an EMBL/GenBank/DDBJ whole genome shotgun (WGS) entry which is preliminary data.</text>
</comment>
<evidence type="ECO:0000313" key="3">
    <source>
        <dbReference type="Proteomes" id="UP000567179"/>
    </source>
</evidence>
<dbReference type="GO" id="GO:0010972">
    <property type="term" value="P:negative regulation of G2/M transition of mitotic cell cycle"/>
    <property type="evidence" value="ECO:0007669"/>
    <property type="project" value="TreeGrafter"/>
</dbReference>
<dbReference type="InterPro" id="IPR006597">
    <property type="entry name" value="Sel1-like"/>
</dbReference>
<dbReference type="SUPFAM" id="SSF81901">
    <property type="entry name" value="HCP-like"/>
    <property type="match status" value="1"/>
</dbReference>
<feature type="region of interest" description="Disordered" evidence="1">
    <location>
        <begin position="244"/>
        <end position="365"/>
    </location>
</feature>
<dbReference type="InterPro" id="IPR011990">
    <property type="entry name" value="TPR-like_helical_dom_sf"/>
</dbReference>
<dbReference type="InterPro" id="IPR052945">
    <property type="entry name" value="Mitotic_Regulator"/>
</dbReference>
<name>A0A8H5AWR2_9AGAR</name>
<dbReference type="Pfam" id="PF08238">
    <property type="entry name" value="Sel1"/>
    <property type="match status" value="3"/>
</dbReference>
<feature type="region of interest" description="Disordered" evidence="1">
    <location>
        <begin position="439"/>
        <end position="461"/>
    </location>
</feature>
<gene>
    <name evidence="2" type="ORF">D9619_003297</name>
</gene>
<reference evidence="2 3" key="1">
    <citation type="journal article" date="2020" name="ISME J.">
        <title>Uncovering the hidden diversity of litter-decomposition mechanisms in mushroom-forming fungi.</title>
        <authorList>
            <person name="Floudas D."/>
            <person name="Bentzer J."/>
            <person name="Ahren D."/>
            <person name="Johansson T."/>
            <person name="Persson P."/>
            <person name="Tunlid A."/>
        </authorList>
    </citation>
    <scope>NUCLEOTIDE SEQUENCE [LARGE SCALE GENOMIC DNA]</scope>
    <source>
        <strain evidence="2 3">CBS 101986</strain>
    </source>
</reference>
<feature type="compositionally biased region" description="Low complexity" evidence="1">
    <location>
        <begin position="142"/>
        <end position="167"/>
    </location>
</feature>
<feature type="compositionally biased region" description="Polar residues" evidence="1">
    <location>
        <begin position="448"/>
        <end position="461"/>
    </location>
</feature>